<reference evidence="1 2" key="2">
    <citation type="submission" date="2020-03" db="EMBL/GenBank/DDBJ databases">
        <authorList>
            <person name="Ichikawa N."/>
            <person name="Kimura A."/>
            <person name="Kitahashi Y."/>
            <person name="Uohara A."/>
        </authorList>
    </citation>
    <scope>NUCLEOTIDE SEQUENCE [LARGE SCALE GENOMIC DNA]</scope>
    <source>
        <strain evidence="1 2">NBRC 108638</strain>
    </source>
</reference>
<evidence type="ECO:0000313" key="1">
    <source>
        <dbReference type="EMBL" id="GFJ93012.1"/>
    </source>
</evidence>
<dbReference type="SUPFAM" id="SSF55961">
    <property type="entry name" value="Bet v1-like"/>
    <property type="match status" value="1"/>
</dbReference>
<dbReference type="RefSeq" id="WP_173079750.1">
    <property type="nucleotide sequence ID" value="NZ_BAABJB010000005.1"/>
</dbReference>
<keyword evidence="2" id="KW-1185">Reference proteome</keyword>
<reference evidence="1 2" key="1">
    <citation type="submission" date="2020-03" db="EMBL/GenBank/DDBJ databases">
        <title>Whole genome shotgun sequence of Phytohabitans rumicis NBRC 108638.</title>
        <authorList>
            <person name="Komaki H."/>
            <person name="Tamura T."/>
        </authorList>
    </citation>
    <scope>NUCLEOTIDE SEQUENCE [LARGE SCALE GENOMIC DNA]</scope>
    <source>
        <strain evidence="1 2">NBRC 108638</strain>
    </source>
</reference>
<comment type="caution">
    <text evidence="1">The sequence shown here is derived from an EMBL/GenBank/DDBJ whole genome shotgun (WGS) entry which is preliminary data.</text>
</comment>
<protein>
    <recommendedName>
        <fullName evidence="3">Activator of HSP90 ATPase</fullName>
    </recommendedName>
</protein>
<sequence>MIEQQLTVDAPRDTVWRAFTEPERIREWFGWDYDGLDAEIAWIVGDANLAAAPDRISHSDGSYIELAGESGQTTIKVAFPDSVEVEEGWRTFLAQLRFLLETAPRGRRRTVYLTGEAAGPAVAALAEGRPWHDAPRQRSAVDTAGHLVVVTANAGLTSEDTGPVSVLVTTYGLDDAAFDELRQRWGARWQALVKNPEVTT</sequence>
<dbReference type="EMBL" id="BLPG01000001">
    <property type="protein sequence ID" value="GFJ93012.1"/>
    <property type="molecule type" value="Genomic_DNA"/>
</dbReference>
<dbReference type="Gene3D" id="3.30.530.20">
    <property type="match status" value="1"/>
</dbReference>
<accession>A0A6V8L6Y0</accession>
<dbReference type="CDD" id="cd07814">
    <property type="entry name" value="SRPBCC_CalC_Aha1-like"/>
    <property type="match status" value="1"/>
</dbReference>
<proteinExistence type="predicted"/>
<dbReference type="InterPro" id="IPR023393">
    <property type="entry name" value="START-like_dom_sf"/>
</dbReference>
<evidence type="ECO:0008006" key="3">
    <source>
        <dbReference type="Google" id="ProtNLM"/>
    </source>
</evidence>
<dbReference type="AlphaFoldDB" id="A0A6V8L6Y0"/>
<organism evidence="1 2">
    <name type="scientific">Phytohabitans rumicis</name>
    <dbReference type="NCBI Taxonomy" id="1076125"/>
    <lineage>
        <taxon>Bacteria</taxon>
        <taxon>Bacillati</taxon>
        <taxon>Actinomycetota</taxon>
        <taxon>Actinomycetes</taxon>
        <taxon>Micromonosporales</taxon>
        <taxon>Micromonosporaceae</taxon>
    </lineage>
</organism>
<dbReference type="Proteomes" id="UP000482960">
    <property type="component" value="Unassembled WGS sequence"/>
</dbReference>
<name>A0A6V8L6Y0_9ACTN</name>
<evidence type="ECO:0000313" key="2">
    <source>
        <dbReference type="Proteomes" id="UP000482960"/>
    </source>
</evidence>
<gene>
    <name evidence="1" type="ORF">Prum_066540</name>
</gene>